<sequence length="328" mass="34556">MLAIDGASLEGGGQIIRTAVACAALTGQSIVVDHIRARRSNPGLKNQHLAAIQAVAATCEAEVQGAMMGSNQLIFRPGSPRRAEVTVDTGTAGAIPLIIQAWLPVAMLHGGSLTVTGGTEVRGAPTIDYLEHLLLRVLRHHGAEVTLDIQQRGYFPAGGGTVKVTVAPSTLDPIRISESLRRSTGICSSAAGLPGHVVERQMSAAERAMRGIPDIEIPKRLKDLRTGGCPGSSCTVWAGTHGGSMLGRPGLPAEKIGAGAVANLQEECAVGSDVDQYLADQLLVYLAVAGGQYTSSRFTLHAKTMLWLLNLFRYRIRYSGDTITEFSA</sequence>
<keyword evidence="3 5" id="KW-0436">Ligase</keyword>
<evidence type="ECO:0000256" key="6">
    <source>
        <dbReference type="NCBIfam" id="TIGR03399"/>
    </source>
</evidence>
<gene>
    <name evidence="5" type="primary">rtcA</name>
    <name evidence="9" type="ordered locus">Mpal_2696</name>
</gene>
<evidence type="ECO:0000256" key="5">
    <source>
        <dbReference type="HAMAP-Rule" id="MF_00200"/>
    </source>
</evidence>
<proteinExistence type="inferred from homology"/>
<feature type="domain" description="RNA 3'-terminal phosphate cyclase insert" evidence="8">
    <location>
        <begin position="179"/>
        <end position="268"/>
    </location>
</feature>
<dbReference type="PIRSF" id="PIRSF005378">
    <property type="entry name" value="RNA3'_term_phos_cycl_euk"/>
    <property type="match status" value="1"/>
</dbReference>
<evidence type="ECO:0000313" key="9">
    <source>
        <dbReference type="EMBL" id="ACL17960.1"/>
    </source>
</evidence>
<keyword evidence="4 5" id="KW-0547">Nucleotide-binding</keyword>
<evidence type="ECO:0000256" key="4">
    <source>
        <dbReference type="ARBA" id="ARBA00022741"/>
    </source>
</evidence>
<dbReference type="GO" id="GO:0006396">
    <property type="term" value="P:RNA processing"/>
    <property type="evidence" value="ECO:0007669"/>
    <property type="project" value="UniProtKB-UniRule"/>
</dbReference>
<reference evidence="9 10" key="1">
    <citation type="journal article" date="2015" name="Genome Announc.">
        <title>Complete Genome Sequence of Methanosphaerula palustris E1-9CT, a Hydrogenotrophic Methanogen Isolated from a Minerotrophic Fen Peatland.</title>
        <authorList>
            <person name="Cadillo-Quiroz H."/>
            <person name="Browne P."/>
            <person name="Kyrpides N."/>
            <person name="Woyke T."/>
            <person name="Goodwin L."/>
            <person name="Detter C."/>
            <person name="Yavitt J.B."/>
            <person name="Zinder S.H."/>
        </authorList>
    </citation>
    <scope>NUCLEOTIDE SEQUENCE [LARGE SCALE GENOMIC DNA]</scope>
    <source>
        <strain evidence="10">ATCC BAA-1556 / DSM 19958 / E1-9c</strain>
    </source>
</reference>
<dbReference type="GO" id="GO:0003963">
    <property type="term" value="F:RNA-3'-phosphate cyclase activity"/>
    <property type="evidence" value="ECO:0007669"/>
    <property type="project" value="UniProtKB-UniRule"/>
</dbReference>
<dbReference type="SUPFAM" id="SSF52913">
    <property type="entry name" value="RNA 3'-terminal phosphate cyclase, RPTC, insert domain"/>
    <property type="match status" value="1"/>
</dbReference>
<dbReference type="HOGENOM" id="CLU_027882_0_0_2"/>
<keyword evidence="5" id="KW-0963">Cytoplasm</keyword>
<dbReference type="SUPFAM" id="SSF55205">
    <property type="entry name" value="EPT/RTPC-like"/>
    <property type="match status" value="1"/>
</dbReference>
<name>B8GFS7_METPE</name>
<dbReference type="Proteomes" id="UP000002457">
    <property type="component" value="Chromosome"/>
</dbReference>
<comment type="similarity">
    <text evidence="1 5">Belongs to the RNA 3'-terminal cyclase family. Type 1 subfamily.</text>
</comment>
<dbReference type="STRING" id="521011.Mpal_2696"/>
<dbReference type="GO" id="GO:0005737">
    <property type="term" value="C:cytoplasm"/>
    <property type="evidence" value="ECO:0007669"/>
    <property type="project" value="UniProtKB-SubCell"/>
</dbReference>
<dbReference type="Pfam" id="PF05189">
    <property type="entry name" value="RTC_insert"/>
    <property type="match status" value="1"/>
</dbReference>
<dbReference type="HAMAP" id="MF_00200">
    <property type="entry name" value="RTC"/>
    <property type="match status" value="1"/>
</dbReference>
<accession>B8GFS7</accession>
<dbReference type="PANTHER" id="PTHR11096">
    <property type="entry name" value="RNA 3' TERMINAL PHOSPHATE CYCLASE"/>
    <property type="match status" value="1"/>
</dbReference>
<dbReference type="EC" id="6.5.1.4" evidence="5 6"/>
<dbReference type="KEGG" id="mpl:Mpal_2696"/>
<dbReference type="InterPro" id="IPR013792">
    <property type="entry name" value="RNA3'P_cycl/enolpyr_Trfase_a/b"/>
</dbReference>
<dbReference type="OrthoDB" id="7994at2157"/>
<comment type="catalytic activity">
    <reaction evidence="5">
        <text>a 3'-end 3'-phospho-ribonucleotide-RNA + ATP = a 3'-end 2',3'-cyclophospho-ribonucleotide-RNA + AMP + diphosphate</text>
        <dbReference type="Rhea" id="RHEA:23976"/>
        <dbReference type="Rhea" id="RHEA-COMP:10463"/>
        <dbReference type="Rhea" id="RHEA-COMP:10464"/>
        <dbReference type="ChEBI" id="CHEBI:30616"/>
        <dbReference type="ChEBI" id="CHEBI:33019"/>
        <dbReference type="ChEBI" id="CHEBI:83062"/>
        <dbReference type="ChEBI" id="CHEBI:83064"/>
        <dbReference type="ChEBI" id="CHEBI:456215"/>
        <dbReference type="EC" id="6.5.1.4"/>
    </reaction>
</comment>
<feature type="active site" description="Tele-AMP-histidine intermediate" evidence="5">
    <location>
        <position position="301"/>
    </location>
</feature>
<feature type="binding site" evidence="5">
    <location>
        <position position="100"/>
    </location>
    <ligand>
        <name>ATP</name>
        <dbReference type="ChEBI" id="CHEBI:30616"/>
    </ligand>
</feature>
<dbReference type="EMBL" id="CP001338">
    <property type="protein sequence ID" value="ACL17960.1"/>
    <property type="molecule type" value="Genomic_DNA"/>
</dbReference>
<keyword evidence="10" id="KW-1185">Reference proteome</keyword>
<dbReference type="InterPro" id="IPR023797">
    <property type="entry name" value="RNA3'_phos_cyclase_dom"/>
</dbReference>
<dbReference type="GO" id="GO:0005524">
    <property type="term" value="F:ATP binding"/>
    <property type="evidence" value="ECO:0007669"/>
    <property type="project" value="UniProtKB-KW"/>
</dbReference>
<protein>
    <recommendedName>
        <fullName evidence="2 5">RNA 3'-terminal phosphate cyclase</fullName>
        <shortName evidence="5">RNA cyclase</shortName>
        <shortName evidence="5">RNA-3'-phosphate cyclase</shortName>
        <ecNumber evidence="5 6">6.5.1.4</ecNumber>
    </recommendedName>
</protein>
<evidence type="ECO:0000256" key="2">
    <source>
        <dbReference type="ARBA" id="ARBA00021428"/>
    </source>
</evidence>
<dbReference type="PANTHER" id="PTHR11096:SF0">
    <property type="entry name" value="RNA 3'-TERMINAL PHOSPHATE CYCLASE"/>
    <property type="match status" value="1"/>
</dbReference>
<evidence type="ECO:0000256" key="1">
    <source>
        <dbReference type="ARBA" id="ARBA00009206"/>
    </source>
</evidence>
<evidence type="ECO:0000256" key="3">
    <source>
        <dbReference type="ARBA" id="ARBA00022598"/>
    </source>
</evidence>
<dbReference type="InterPro" id="IPR036553">
    <property type="entry name" value="RPTC_insert"/>
</dbReference>
<comment type="function">
    <text evidence="5">Catalyzes the conversion of 3'-phosphate to a 2',3'-cyclic phosphodiester at the end of RNA. The mechanism of action of the enzyme occurs in 3 steps: (A) adenylation of the enzyme by ATP; (B) transfer of adenylate to an RNA-N3'P to produce RNA-N3'PP5'A; (C) and attack of the adjacent 2'-hydroxyl on the 3'-phosphorus in the diester linkage to produce the cyclic end product. The biological role of this enzyme is unknown but it is likely to function in some aspects of cellular RNA processing.</text>
</comment>
<dbReference type="eggNOG" id="arCOG04125">
    <property type="taxonomic scope" value="Archaea"/>
</dbReference>
<dbReference type="InterPro" id="IPR020719">
    <property type="entry name" value="RNA3'_term_phos_cycl-like_CS"/>
</dbReference>
<keyword evidence="5" id="KW-0067">ATP-binding</keyword>
<dbReference type="Gene3D" id="3.65.10.20">
    <property type="entry name" value="RNA 3'-terminal phosphate cyclase domain"/>
    <property type="match status" value="1"/>
</dbReference>
<evidence type="ECO:0000259" key="7">
    <source>
        <dbReference type="Pfam" id="PF01137"/>
    </source>
</evidence>
<dbReference type="PROSITE" id="PS01287">
    <property type="entry name" value="RTC"/>
    <property type="match status" value="1"/>
</dbReference>
<feature type="domain" description="RNA 3'-terminal phosphate cyclase" evidence="7">
    <location>
        <begin position="9"/>
        <end position="312"/>
    </location>
</feature>
<evidence type="ECO:0000313" key="10">
    <source>
        <dbReference type="Proteomes" id="UP000002457"/>
    </source>
</evidence>
<dbReference type="InterPro" id="IPR013791">
    <property type="entry name" value="RNA3'-term_phos_cycl_insert"/>
</dbReference>
<evidence type="ECO:0000259" key="8">
    <source>
        <dbReference type="Pfam" id="PF05189"/>
    </source>
</evidence>
<dbReference type="Pfam" id="PF01137">
    <property type="entry name" value="RTC"/>
    <property type="match status" value="1"/>
</dbReference>
<dbReference type="InterPro" id="IPR000228">
    <property type="entry name" value="RNA3'_term_phos_cyc"/>
</dbReference>
<dbReference type="InterPro" id="IPR037136">
    <property type="entry name" value="RNA3'_phos_cyclase_dom_sf"/>
</dbReference>
<dbReference type="AlphaFoldDB" id="B8GFS7"/>
<dbReference type="NCBIfam" id="TIGR03399">
    <property type="entry name" value="RNA_3prim_cycl"/>
    <property type="match status" value="1"/>
</dbReference>
<organism evidence="9 10">
    <name type="scientific">Methanosphaerula palustris (strain ATCC BAA-1556 / DSM 19958 / E1-9c)</name>
    <dbReference type="NCBI Taxonomy" id="521011"/>
    <lineage>
        <taxon>Archaea</taxon>
        <taxon>Methanobacteriati</taxon>
        <taxon>Methanobacteriota</taxon>
        <taxon>Stenosarchaea group</taxon>
        <taxon>Methanomicrobia</taxon>
        <taxon>Methanomicrobiales</taxon>
        <taxon>Methanoregulaceae</taxon>
        <taxon>Methanosphaerula</taxon>
    </lineage>
</organism>
<dbReference type="InterPro" id="IPR017770">
    <property type="entry name" value="RNA3'_term_phos_cyc_type_1"/>
</dbReference>
<dbReference type="Gene3D" id="3.30.360.20">
    <property type="entry name" value="RNA 3'-terminal phosphate cyclase, insert domain"/>
    <property type="match status" value="1"/>
</dbReference>
<comment type="subcellular location">
    <subcellularLocation>
        <location evidence="5">Cytoplasm</location>
    </subcellularLocation>
</comment>
<feature type="binding site" evidence="5">
    <location>
        <begin position="277"/>
        <end position="281"/>
    </location>
    <ligand>
        <name>ATP</name>
        <dbReference type="ChEBI" id="CHEBI:30616"/>
    </ligand>
</feature>